<dbReference type="EMBL" id="MOPA01000012">
    <property type="protein sequence ID" value="KAK1526529.1"/>
    <property type="molecule type" value="Genomic_DNA"/>
</dbReference>
<reference evidence="1 2" key="1">
    <citation type="submission" date="2016-10" db="EMBL/GenBank/DDBJ databases">
        <title>The genome sequence of Colletotrichum fioriniae PJ7.</title>
        <authorList>
            <person name="Baroncelli R."/>
        </authorList>
    </citation>
    <scope>NUCLEOTIDE SEQUENCE [LARGE SCALE GENOMIC DNA]</scope>
    <source>
        <strain evidence="1 2">IMI 384185</strain>
    </source>
</reference>
<comment type="caution">
    <text evidence="1">The sequence shown here is derived from an EMBL/GenBank/DDBJ whole genome shotgun (WGS) entry which is preliminary data.</text>
</comment>
<protein>
    <submittedName>
        <fullName evidence="1">Uncharacterized protein</fullName>
    </submittedName>
</protein>
<dbReference type="Proteomes" id="UP001241169">
    <property type="component" value="Unassembled WGS sequence"/>
</dbReference>
<organism evidence="1 2">
    <name type="scientific">Colletotrichum paranaense</name>
    <dbReference type="NCBI Taxonomy" id="1914294"/>
    <lineage>
        <taxon>Eukaryota</taxon>
        <taxon>Fungi</taxon>
        <taxon>Dikarya</taxon>
        <taxon>Ascomycota</taxon>
        <taxon>Pezizomycotina</taxon>
        <taxon>Sordariomycetes</taxon>
        <taxon>Hypocreomycetidae</taxon>
        <taxon>Glomerellales</taxon>
        <taxon>Glomerellaceae</taxon>
        <taxon>Colletotrichum</taxon>
        <taxon>Colletotrichum acutatum species complex</taxon>
    </lineage>
</organism>
<evidence type="ECO:0000313" key="2">
    <source>
        <dbReference type="Proteomes" id="UP001241169"/>
    </source>
</evidence>
<accession>A0ABQ9S4X0</accession>
<evidence type="ECO:0000313" key="1">
    <source>
        <dbReference type="EMBL" id="KAK1526529.1"/>
    </source>
</evidence>
<proteinExistence type="predicted"/>
<name>A0ABQ9S4X0_9PEZI</name>
<keyword evidence="2" id="KW-1185">Reference proteome</keyword>
<sequence>GACTAFGHSRSVGRNLWAAAANRRLATCPRNKTGASRYWVREPCHAAAHHWGLYAVYPSLEPELSPDGKTLSTSIKEGPFATCLSPKRTEYRLDLLCPLDVALAQAWLGVASPWMQRKGACSNITDANFIAILQQGIGYQVYRETGGDGPCTHKYLWIHSQVEVLCLRLRLCPRDSCMCEPHCPKPQAKVFPFFFSFTPQTRACSCSLLALLARCLLFYTVLRPHLGLAGPTKAPSALRLMQLQTSNSYFVSPTASLENGGGSPSSSNLTQPLPETVTVCILFLPPSRRPRFGCPSHCQFSSLWAACRTQQLT</sequence>
<dbReference type="RefSeq" id="XP_060343704.1">
    <property type="nucleotide sequence ID" value="XM_060497311.1"/>
</dbReference>
<dbReference type="GeneID" id="85381210"/>
<gene>
    <name evidence="1" type="ORF">CPAR01_13057</name>
</gene>
<feature type="non-terminal residue" evidence="1">
    <location>
        <position position="1"/>
    </location>
</feature>